<feature type="region of interest" description="Disordered" evidence="1">
    <location>
        <begin position="22"/>
        <end position="49"/>
    </location>
</feature>
<feature type="signal peptide" evidence="2">
    <location>
        <begin position="1"/>
        <end position="20"/>
    </location>
</feature>
<name>A0ABU5VST9_9BACT</name>
<organism evidence="3 4">
    <name type="scientific">Bacteriovorax antarcticus</name>
    <dbReference type="NCBI Taxonomy" id="3088717"/>
    <lineage>
        <taxon>Bacteria</taxon>
        <taxon>Pseudomonadati</taxon>
        <taxon>Bdellovibrionota</taxon>
        <taxon>Bacteriovoracia</taxon>
        <taxon>Bacteriovoracales</taxon>
        <taxon>Bacteriovoracaceae</taxon>
        <taxon>Bacteriovorax</taxon>
    </lineage>
</organism>
<keyword evidence="4" id="KW-1185">Reference proteome</keyword>
<evidence type="ECO:0000256" key="1">
    <source>
        <dbReference type="SAM" id="MobiDB-lite"/>
    </source>
</evidence>
<reference evidence="3 4" key="1">
    <citation type="submission" date="2023-11" db="EMBL/GenBank/DDBJ databases">
        <title>A Novel Polar Bacteriovorax (B. antarcticus) Isolated from the Biocrust in Antarctica.</title>
        <authorList>
            <person name="Mun W."/>
            <person name="Choi S.Y."/>
            <person name="Mitchell R.J."/>
        </authorList>
    </citation>
    <scope>NUCLEOTIDE SEQUENCE [LARGE SCALE GENOMIC DNA]</scope>
    <source>
        <strain evidence="3 4">PP10</strain>
    </source>
</reference>
<protein>
    <submittedName>
        <fullName evidence="3">Uncharacterized protein</fullName>
    </submittedName>
</protein>
<comment type="caution">
    <text evidence="3">The sequence shown here is derived from an EMBL/GenBank/DDBJ whole genome shotgun (WGS) entry which is preliminary data.</text>
</comment>
<keyword evidence="2" id="KW-0732">Signal</keyword>
<evidence type="ECO:0000313" key="4">
    <source>
        <dbReference type="Proteomes" id="UP001302274"/>
    </source>
</evidence>
<evidence type="ECO:0000256" key="2">
    <source>
        <dbReference type="SAM" id="SignalP"/>
    </source>
</evidence>
<gene>
    <name evidence="3" type="ORF">SHI21_02680</name>
</gene>
<proteinExistence type="predicted"/>
<sequence>MNFKRLVLSTLLVLSTSLHARGERAPERDPWNTRPTTPRDQQDPWGNQGSIRDVELQVGRYFEGQARLDLLQDAYTRSQLQGQRIKEVTITASTEAGNGQARLLVNQQSSEQPRIIARQMARYTFAVDPFANSINQGLRTLELEMRGRFYVEKVVFGLVQNSGPVNPGPGIPSQPQTEVVRQQFNEVINQEGGLNLFRNFNLGIERQGQAVRRISVLARSQSGYAQGQLLINDQGSGQAQSIGTSSTRLTFDLSGQRIGREIQGLRLQFRGYLVVEEVTLEFEKGGSIPGPGPGPILERRIEQSINQRIYDTSGVNLTALMRIDRRHEDRIVDSVEIFLRGSDYGVNLKLCQQVLNSGPYPTVNCGANSMVTPGMQVIRLSSLNYAKLIELSLSVRMGMIDIDRIAINFR</sequence>
<feature type="compositionally biased region" description="Polar residues" evidence="1">
    <location>
        <begin position="33"/>
        <end position="49"/>
    </location>
</feature>
<dbReference type="Proteomes" id="UP001302274">
    <property type="component" value="Unassembled WGS sequence"/>
</dbReference>
<feature type="compositionally biased region" description="Basic and acidic residues" evidence="1">
    <location>
        <begin position="22"/>
        <end position="31"/>
    </location>
</feature>
<dbReference type="EMBL" id="JAYGJQ010000001">
    <property type="protein sequence ID" value="MEA9355085.1"/>
    <property type="molecule type" value="Genomic_DNA"/>
</dbReference>
<evidence type="ECO:0000313" key="3">
    <source>
        <dbReference type="EMBL" id="MEA9355085.1"/>
    </source>
</evidence>
<dbReference type="RefSeq" id="WP_323574574.1">
    <property type="nucleotide sequence ID" value="NZ_JAYGJQ010000001.1"/>
</dbReference>
<feature type="chain" id="PRO_5045726176" evidence="2">
    <location>
        <begin position="21"/>
        <end position="410"/>
    </location>
</feature>
<accession>A0ABU5VST9</accession>